<dbReference type="GO" id="GO:0000166">
    <property type="term" value="F:nucleotide binding"/>
    <property type="evidence" value="ECO:0007669"/>
    <property type="project" value="UniProtKB-KW"/>
</dbReference>
<dbReference type="GO" id="GO:0004497">
    <property type="term" value="F:monooxygenase activity"/>
    <property type="evidence" value="ECO:0007669"/>
    <property type="project" value="InterPro"/>
</dbReference>
<dbReference type="Gene3D" id="3.50.50.60">
    <property type="entry name" value="FAD/NAD(P)-binding domain"/>
    <property type="match status" value="1"/>
</dbReference>
<gene>
    <name evidence="3" type="ORF">KAK03_00285</name>
</gene>
<dbReference type="InterPro" id="IPR033856">
    <property type="entry name" value="Trp_halogen"/>
</dbReference>
<dbReference type="SUPFAM" id="SSF51905">
    <property type="entry name" value="FAD/NAD(P)-binding domain"/>
    <property type="match status" value="1"/>
</dbReference>
<reference evidence="3 4" key="1">
    <citation type="submission" date="2021-04" db="EMBL/GenBank/DDBJ databases">
        <title>The genome sequence of Ideonella sp. 3Y2.</title>
        <authorList>
            <person name="Liu Y."/>
        </authorList>
    </citation>
    <scope>NUCLEOTIDE SEQUENCE [LARGE SCALE GENOMIC DNA]</scope>
    <source>
        <strain evidence="3 4">3Y2</strain>
    </source>
</reference>
<keyword evidence="2" id="KW-0285">Flavoprotein</keyword>
<name>A0A940Y9L7_9BURK</name>
<feature type="binding site" evidence="2">
    <location>
        <position position="331"/>
    </location>
    <ligand>
        <name>FAD</name>
        <dbReference type="ChEBI" id="CHEBI:57692"/>
    </ligand>
</feature>
<proteinExistence type="predicted"/>
<evidence type="ECO:0000313" key="4">
    <source>
        <dbReference type="Proteomes" id="UP000676246"/>
    </source>
</evidence>
<dbReference type="Pfam" id="PF04820">
    <property type="entry name" value="Trp_halogenase"/>
    <property type="match status" value="1"/>
</dbReference>
<keyword evidence="2" id="KW-0547">Nucleotide-binding</keyword>
<dbReference type="AlphaFoldDB" id="A0A940Y9L7"/>
<evidence type="ECO:0000256" key="1">
    <source>
        <dbReference type="PIRSR" id="PIRSR011396-1"/>
    </source>
</evidence>
<dbReference type="PANTHER" id="PTHR43747">
    <property type="entry name" value="FAD-BINDING PROTEIN"/>
    <property type="match status" value="1"/>
</dbReference>
<dbReference type="EMBL" id="JAGQDD010000001">
    <property type="protein sequence ID" value="MBQ0928901.1"/>
    <property type="molecule type" value="Genomic_DNA"/>
</dbReference>
<dbReference type="InterPro" id="IPR050816">
    <property type="entry name" value="Flavin-dep_Halogenase_NPB"/>
</dbReference>
<feature type="binding site" evidence="2">
    <location>
        <position position="76"/>
    </location>
    <ligand>
        <name>7-chloro-L-tryptophan</name>
        <dbReference type="ChEBI" id="CHEBI:58713"/>
    </ligand>
</feature>
<keyword evidence="4" id="KW-1185">Reference proteome</keyword>
<organism evidence="3 4">
    <name type="scientific">Ideonella alba</name>
    <dbReference type="NCBI Taxonomy" id="2824118"/>
    <lineage>
        <taxon>Bacteria</taxon>
        <taxon>Pseudomonadati</taxon>
        <taxon>Pseudomonadota</taxon>
        <taxon>Betaproteobacteria</taxon>
        <taxon>Burkholderiales</taxon>
        <taxon>Sphaerotilaceae</taxon>
        <taxon>Ideonella</taxon>
    </lineage>
</organism>
<evidence type="ECO:0000313" key="3">
    <source>
        <dbReference type="EMBL" id="MBQ0928901.1"/>
    </source>
</evidence>
<feature type="active site" evidence="1">
    <location>
        <position position="76"/>
    </location>
</feature>
<accession>A0A940Y9L7</accession>
<keyword evidence="2" id="KW-0274">FAD</keyword>
<dbReference type="PIRSF" id="PIRSF011396">
    <property type="entry name" value="Trp_halogenase"/>
    <property type="match status" value="1"/>
</dbReference>
<dbReference type="InterPro" id="IPR036188">
    <property type="entry name" value="FAD/NAD-bd_sf"/>
</dbReference>
<feature type="binding site" evidence="2">
    <location>
        <begin position="12"/>
        <end position="15"/>
    </location>
    <ligand>
        <name>FAD</name>
        <dbReference type="ChEBI" id="CHEBI:57692"/>
    </ligand>
</feature>
<evidence type="ECO:0000256" key="2">
    <source>
        <dbReference type="PIRSR" id="PIRSR011396-2"/>
    </source>
</evidence>
<dbReference type="PANTHER" id="PTHR43747:SF4">
    <property type="entry name" value="FLAVIN-DEPENDENT TRYPTOPHAN HALOGENASE"/>
    <property type="match status" value="1"/>
</dbReference>
<sequence length="505" mass="55771">MNPIDSIVIAGGGAAGWMAAAALATARPGRPLTLVESPEIGIIGVGEASFPSIRAFNRLLGIDEVDFLRATGGTFKLGIRFDDWLQPGHHYFHTFGDLGTLDGPMALWAQYLRLRHRLPVGLALTDLSLPGAMARGGQFLPPQPGAGLAGRYDHAYHFDAQRYASYLQALAISRGVQHVQGRIAGVQQAADGQVQALRLDDGRALHASLFIDCTGFASRLLGQAMAVPFLDQSHLLPVDRAWAVPAARNDGPLTPYTTATAMEAGWTWRIPLQERTGHGHVFSSRHIDEQRALAQLLARLDGPPLAEPRLLRFTTGYRERLWERNVVAIGLAGGFLEPLESTAIFLVQSGIGHLVSLLDHPQREPARAGYNTLMRRQYERIRDFIVLHYRLSRRRDSRLWQEMAAMDLPDTLAHKIDAWRAAGVLAVYDQEGFDANSWLAIHAGMEHWPQRALPWPAEVPEDIAAELLLQRRHEVEALLARMPMHEALLAQAMAHKSSQGRPKTT</sequence>
<dbReference type="Proteomes" id="UP000676246">
    <property type="component" value="Unassembled WGS sequence"/>
</dbReference>
<dbReference type="InterPro" id="IPR006905">
    <property type="entry name" value="Flavin_halogenase"/>
</dbReference>
<feature type="binding site" evidence="2">
    <location>
        <position position="344"/>
    </location>
    <ligand>
        <name>FAD</name>
        <dbReference type="ChEBI" id="CHEBI:57692"/>
    </ligand>
</feature>
<dbReference type="RefSeq" id="WP_210851018.1">
    <property type="nucleotide sequence ID" value="NZ_JAGQDD010000001.1"/>
</dbReference>
<comment type="caution">
    <text evidence="3">The sequence shown here is derived from an EMBL/GenBank/DDBJ whole genome shotgun (WGS) entry which is preliminary data.</text>
</comment>
<protein>
    <submittedName>
        <fullName evidence="3">Tryptophan 7-halogenase</fullName>
    </submittedName>
</protein>
<feature type="binding site" evidence="2">
    <location>
        <position position="340"/>
    </location>
    <ligand>
        <name>L-tryptophan</name>
        <dbReference type="ChEBI" id="CHEBI:57912"/>
    </ligand>
</feature>